<dbReference type="Gene3D" id="2.40.10.10">
    <property type="entry name" value="Trypsin-like serine proteases"/>
    <property type="match status" value="2"/>
</dbReference>
<dbReference type="SUPFAM" id="SSF50494">
    <property type="entry name" value="Trypsin-like serine proteases"/>
    <property type="match status" value="1"/>
</dbReference>
<evidence type="ECO:0000256" key="1">
    <source>
        <dbReference type="SAM" id="SignalP"/>
    </source>
</evidence>
<reference evidence="2 3" key="1">
    <citation type="submission" date="2018-11" db="EMBL/GenBank/DDBJ databases">
        <title>Whole genome sequence of Streptomyces paromomycinus NBRC 15454(T).</title>
        <authorList>
            <person name="Komaki H."/>
            <person name="Tamura T."/>
        </authorList>
    </citation>
    <scope>NUCLEOTIDE SEQUENCE [LARGE SCALE GENOMIC DNA]</scope>
    <source>
        <strain evidence="2 3">NBRC 15454</strain>
    </source>
</reference>
<evidence type="ECO:0000313" key="3">
    <source>
        <dbReference type="Proteomes" id="UP000286746"/>
    </source>
</evidence>
<proteinExistence type="predicted"/>
<dbReference type="EMBL" id="BHZD01000001">
    <property type="protein sequence ID" value="GCD47811.1"/>
    <property type="molecule type" value="Genomic_DNA"/>
</dbReference>
<dbReference type="AlphaFoldDB" id="A0A401WEU4"/>
<keyword evidence="3" id="KW-1185">Reference proteome</keyword>
<protein>
    <recommendedName>
        <fullName evidence="4">Peptidase</fullName>
    </recommendedName>
</protein>
<keyword evidence="1" id="KW-0732">Signal</keyword>
<dbReference type="Proteomes" id="UP000286746">
    <property type="component" value="Unassembled WGS sequence"/>
</dbReference>
<feature type="signal peptide" evidence="1">
    <location>
        <begin position="1"/>
        <end position="32"/>
    </location>
</feature>
<comment type="caution">
    <text evidence="2">The sequence shown here is derived from an EMBL/GenBank/DDBJ whole genome shotgun (WGS) entry which is preliminary data.</text>
</comment>
<gene>
    <name evidence="2" type="ORF">GKJPGBOP_07605</name>
</gene>
<dbReference type="InterPro" id="IPR009003">
    <property type="entry name" value="Peptidase_S1_PA"/>
</dbReference>
<dbReference type="InterPro" id="IPR043504">
    <property type="entry name" value="Peptidase_S1_PA_chymotrypsin"/>
</dbReference>
<accession>A0A401WEU4</accession>
<evidence type="ECO:0008006" key="4">
    <source>
        <dbReference type="Google" id="ProtNLM"/>
    </source>
</evidence>
<sequence length="449" mass="47413">MKIPVQTTAKTASVLGAAGLALLTTMTPGVHARPVTPHPPVTEAEIAAMTPEKQEKLLTPLRTLADAVARVGAGGEAADIYAGVRIDAPRGTVRVQLTDLSRAAAFRTAVSAADRRADTGKLVAVRAEHTRRALHEARDRLFAREKAGELPYTMHTVAVAADASSLEIAVDNPDAAAKAAQAEAKARRYPSARGVAPAHDVPLVFKQGQRISSAARTWADVKWKDATPFIAGDVLTDGAQYCSAGLPAVRKKDSKPVMVTAAHCFANGTKIYTGSGTTPAFGKFYDGLNGLTGNYTGTVNGVATGWDAELLIGADNNADVSETTSYRPLTSVAYSHNGDFVCHNGAASFFMKRETVCGIKVTNDDITYKLDTGWKVRGVEGTRLPGKPWAAAHGDSGALVFTPKGSVRQARGIVSALAGPYQTDAGNYLYWTEATDILNHFGLKLNPKT</sequence>
<organism evidence="2 3">
    <name type="scientific">Streptomyces paromomycinus</name>
    <name type="common">Streptomyces rimosus subsp. paromomycinus</name>
    <dbReference type="NCBI Taxonomy" id="92743"/>
    <lineage>
        <taxon>Bacteria</taxon>
        <taxon>Bacillati</taxon>
        <taxon>Actinomycetota</taxon>
        <taxon>Actinomycetes</taxon>
        <taxon>Kitasatosporales</taxon>
        <taxon>Streptomycetaceae</taxon>
        <taxon>Streptomyces</taxon>
    </lineage>
</organism>
<evidence type="ECO:0000313" key="2">
    <source>
        <dbReference type="EMBL" id="GCD47811.1"/>
    </source>
</evidence>
<feature type="chain" id="PRO_5019546604" description="Peptidase" evidence="1">
    <location>
        <begin position="33"/>
        <end position="449"/>
    </location>
</feature>
<name>A0A401WEU4_STREY</name>